<dbReference type="AlphaFoldDB" id="A0A0K2UC86"/>
<evidence type="ECO:0000313" key="1">
    <source>
        <dbReference type="EMBL" id="CDW35326.1"/>
    </source>
</evidence>
<accession>A0A0K2UC86</accession>
<protein>
    <submittedName>
        <fullName evidence="1">Uncharacterized protein</fullName>
    </submittedName>
</protein>
<proteinExistence type="predicted"/>
<sequence length="48" mass="5655">MYGAIKTKEMNNSNISDESITRAGVFFHDFDEEELTLMIYSRIYNNFV</sequence>
<dbReference type="EMBL" id="HACA01017965">
    <property type="protein sequence ID" value="CDW35326.1"/>
    <property type="molecule type" value="Transcribed_RNA"/>
</dbReference>
<reference evidence="1" key="1">
    <citation type="submission" date="2014-05" db="EMBL/GenBank/DDBJ databases">
        <authorList>
            <person name="Chronopoulou M."/>
        </authorList>
    </citation>
    <scope>NUCLEOTIDE SEQUENCE</scope>
    <source>
        <tissue evidence="1">Whole organism</tissue>
    </source>
</reference>
<organism evidence="1">
    <name type="scientific">Lepeophtheirus salmonis</name>
    <name type="common">Salmon louse</name>
    <name type="synonym">Caligus salmonis</name>
    <dbReference type="NCBI Taxonomy" id="72036"/>
    <lineage>
        <taxon>Eukaryota</taxon>
        <taxon>Metazoa</taxon>
        <taxon>Ecdysozoa</taxon>
        <taxon>Arthropoda</taxon>
        <taxon>Crustacea</taxon>
        <taxon>Multicrustacea</taxon>
        <taxon>Hexanauplia</taxon>
        <taxon>Copepoda</taxon>
        <taxon>Siphonostomatoida</taxon>
        <taxon>Caligidae</taxon>
        <taxon>Lepeophtheirus</taxon>
    </lineage>
</organism>
<name>A0A0K2UC86_LEPSM</name>